<keyword evidence="1" id="KW-0472">Membrane</keyword>
<proteinExistence type="predicted"/>
<organism evidence="2 3">
    <name type="scientific">Cohnella phaseoli</name>
    <dbReference type="NCBI Taxonomy" id="456490"/>
    <lineage>
        <taxon>Bacteria</taxon>
        <taxon>Bacillati</taxon>
        <taxon>Bacillota</taxon>
        <taxon>Bacilli</taxon>
        <taxon>Bacillales</taxon>
        <taxon>Paenibacillaceae</taxon>
        <taxon>Cohnella</taxon>
    </lineage>
</organism>
<comment type="caution">
    <text evidence="2">The sequence shown here is derived from an EMBL/GenBank/DDBJ whole genome shotgun (WGS) entry which is preliminary data.</text>
</comment>
<evidence type="ECO:0000256" key="1">
    <source>
        <dbReference type="SAM" id="Phobius"/>
    </source>
</evidence>
<gene>
    <name evidence="2" type="ORF">DFP98_13530</name>
</gene>
<feature type="transmembrane region" description="Helical" evidence="1">
    <location>
        <begin position="7"/>
        <end position="24"/>
    </location>
</feature>
<dbReference type="AlphaFoldDB" id="A0A3D9I8G3"/>
<dbReference type="Proteomes" id="UP000256977">
    <property type="component" value="Unassembled WGS sequence"/>
</dbReference>
<dbReference type="EMBL" id="QRDZ01000035">
    <property type="protein sequence ID" value="RED57935.1"/>
    <property type="molecule type" value="Genomic_DNA"/>
</dbReference>
<accession>A0A3D9I8G3</accession>
<name>A0A3D9I8G3_9BACL</name>
<evidence type="ECO:0000313" key="3">
    <source>
        <dbReference type="Proteomes" id="UP000256977"/>
    </source>
</evidence>
<sequence>MFHLLKYLTFFIVLFFSIYFIYDTNFIKPFVHSLLIFIVFFLMDSLGKKKK</sequence>
<evidence type="ECO:0000313" key="2">
    <source>
        <dbReference type="EMBL" id="RED57935.1"/>
    </source>
</evidence>
<reference evidence="2 3" key="1">
    <citation type="submission" date="2018-07" db="EMBL/GenBank/DDBJ databases">
        <title>Genomic Encyclopedia of Type Strains, Phase III (KMG-III): the genomes of soil and plant-associated and newly described type strains.</title>
        <authorList>
            <person name="Whitman W."/>
        </authorList>
    </citation>
    <scope>NUCLEOTIDE SEQUENCE [LARGE SCALE GENOMIC DNA]</scope>
    <source>
        <strain evidence="2 3">CECT 7287</strain>
    </source>
</reference>
<keyword evidence="1" id="KW-0812">Transmembrane</keyword>
<feature type="transmembrane region" description="Helical" evidence="1">
    <location>
        <begin position="30"/>
        <end position="47"/>
    </location>
</feature>
<keyword evidence="3" id="KW-1185">Reference proteome</keyword>
<keyword evidence="1" id="KW-1133">Transmembrane helix</keyword>
<protein>
    <submittedName>
        <fullName evidence="2">Uncharacterized protein</fullName>
    </submittedName>
</protein>